<sequence>MTLSVTAPAAQLVHGQVMHERLRPARNRFVYPVCYVRLNLARLDADAGALTSRWFGVDCWRPLSLRTRDYGPRDGASLDAWMRALLREHDIDADGEIWLQTFPRVVGYVFNPVSFWQCYDAAGRLAAVLAEVNSTFGETHRYLLRMATTGPHAGTAIATKLLHVSPFCEVKGEYRFRFRLGELAQHTAIDYHDDEGLLLKTAVSGRPVPLTAAAARRALLRYPLLGVAIVARIHWQALRLWRKRVPFFSKPPARLPDTTVHQETAR</sequence>
<accession>A0A1E7WCN3</accession>
<dbReference type="Pfam" id="PF07103">
    <property type="entry name" value="DUF1365"/>
    <property type="match status" value="1"/>
</dbReference>
<dbReference type="PATRIC" id="fig|762836.4.peg.4494"/>
<dbReference type="AlphaFoldDB" id="A0A1E7WCN3"/>
<gene>
    <name evidence="1" type="ORF">DUPY_43660</name>
</gene>
<dbReference type="Proteomes" id="UP000175989">
    <property type="component" value="Unassembled WGS sequence"/>
</dbReference>
<organism evidence="1 2">
    <name type="scientific">Duganella phyllosphaerae</name>
    <dbReference type="NCBI Taxonomy" id="762836"/>
    <lineage>
        <taxon>Bacteria</taxon>
        <taxon>Pseudomonadati</taxon>
        <taxon>Pseudomonadota</taxon>
        <taxon>Betaproteobacteria</taxon>
        <taxon>Burkholderiales</taxon>
        <taxon>Oxalobacteraceae</taxon>
        <taxon>Telluria group</taxon>
        <taxon>Duganella</taxon>
    </lineage>
</organism>
<keyword evidence="2" id="KW-1185">Reference proteome</keyword>
<dbReference type="PANTHER" id="PTHR33973:SF4">
    <property type="entry name" value="OS07G0153300 PROTEIN"/>
    <property type="match status" value="1"/>
</dbReference>
<proteinExistence type="predicted"/>
<evidence type="ECO:0000313" key="2">
    <source>
        <dbReference type="Proteomes" id="UP000175989"/>
    </source>
</evidence>
<comment type="caution">
    <text evidence="1">The sequence shown here is derived from an EMBL/GenBank/DDBJ whole genome shotgun (WGS) entry which is preliminary data.</text>
</comment>
<dbReference type="InterPro" id="IPR010775">
    <property type="entry name" value="DUF1365"/>
</dbReference>
<evidence type="ECO:0008006" key="3">
    <source>
        <dbReference type="Google" id="ProtNLM"/>
    </source>
</evidence>
<dbReference type="EMBL" id="LROM01000125">
    <property type="protein sequence ID" value="OEZ95357.1"/>
    <property type="molecule type" value="Genomic_DNA"/>
</dbReference>
<evidence type="ECO:0000313" key="1">
    <source>
        <dbReference type="EMBL" id="OEZ95357.1"/>
    </source>
</evidence>
<reference evidence="2" key="1">
    <citation type="journal article" date="2016" name="Front. Microbiol.">
        <title>Molecular Keys to the Janthinobacterium and Duganella spp. Interaction with the Plant Pathogen Fusarium graminearum.</title>
        <authorList>
            <person name="Haack F.S."/>
            <person name="Poehlein A."/>
            <person name="Kroger C."/>
            <person name="Voigt C.A."/>
            <person name="Piepenbring M."/>
            <person name="Bode H.B."/>
            <person name="Daniel R."/>
            <person name="Schafer W."/>
            <person name="Streit W.R."/>
        </authorList>
    </citation>
    <scope>NUCLEOTIDE SEQUENCE [LARGE SCALE GENOMIC DNA]</scope>
    <source>
        <strain evidence="2">T54</strain>
    </source>
</reference>
<protein>
    <recommendedName>
        <fullName evidence="3">DUF1365 domain-containing protein</fullName>
    </recommendedName>
</protein>
<name>A0A1E7WCN3_9BURK</name>
<dbReference type="PANTHER" id="PTHR33973">
    <property type="entry name" value="OS07G0153300 PROTEIN"/>
    <property type="match status" value="1"/>
</dbReference>